<dbReference type="RefSeq" id="WP_194113467.1">
    <property type="nucleotide sequence ID" value="NZ_JADFFL010000010.1"/>
</dbReference>
<feature type="domain" description="SGNH hydrolase-type esterase" evidence="2">
    <location>
        <begin position="33"/>
        <end position="185"/>
    </location>
</feature>
<protein>
    <submittedName>
        <fullName evidence="3">GDSL family lipase</fullName>
    </submittedName>
</protein>
<evidence type="ECO:0000256" key="1">
    <source>
        <dbReference type="SAM" id="Phobius"/>
    </source>
</evidence>
<reference evidence="3" key="1">
    <citation type="submission" date="2020-10" db="EMBL/GenBank/DDBJ databases">
        <title>Mucilaginibacter mali sp. nov., isolated from rhizosphere soil of apple orchard.</title>
        <authorList>
            <person name="Lee J.-S."/>
            <person name="Kim H.S."/>
            <person name="Kim J.-S."/>
        </authorList>
    </citation>
    <scope>NUCLEOTIDE SEQUENCE</scope>
    <source>
        <strain evidence="3">KCTC 22746</strain>
    </source>
</reference>
<dbReference type="InterPro" id="IPR013830">
    <property type="entry name" value="SGNH_hydro"/>
</dbReference>
<keyword evidence="1" id="KW-1133">Transmembrane helix</keyword>
<keyword evidence="1" id="KW-0812">Transmembrane</keyword>
<gene>
    <name evidence="3" type="ORF">IRJ16_20230</name>
</gene>
<dbReference type="SUPFAM" id="SSF52266">
    <property type="entry name" value="SGNH hydrolase"/>
    <property type="match status" value="1"/>
</dbReference>
<dbReference type="EMBL" id="JADFFL010000010">
    <property type="protein sequence ID" value="MBE9664220.1"/>
    <property type="molecule type" value="Genomic_DNA"/>
</dbReference>
<organism evidence="3 4">
    <name type="scientific">Mucilaginibacter myungsuensis</name>
    <dbReference type="NCBI Taxonomy" id="649104"/>
    <lineage>
        <taxon>Bacteria</taxon>
        <taxon>Pseudomonadati</taxon>
        <taxon>Bacteroidota</taxon>
        <taxon>Sphingobacteriia</taxon>
        <taxon>Sphingobacteriales</taxon>
        <taxon>Sphingobacteriaceae</taxon>
        <taxon>Mucilaginibacter</taxon>
    </lineage>
</organism>
<name>A0A929PZ76_9SPHI</name>
<evidence type="ECO:0000313" key="3">
    <source>
        <dbReference type="EMBL" id="MBE9664220.1"/>
    </source>
</evidence>
<keyword evidence="4" id="KW-1185">Reference proteome</keyword>
<keyword evidence="1" id="KW-0472">Membrane</keyword>
<proteinExistence type="predicted"/>
<evidence type="ECO:0000259" key="2">
    <source>
        <dbReference type="Pfam" id="PF13472"/>
    </source>
</evidence>
<sequence>MFWYEDEIKGLEEKRAELTYKPETLFYGSSSVRLWTSLNDDFAGLVPVNLGFGGSTLAACAWFFDRVMAGYQPKRLIIYAGDNDLSDGRHPEELFLFFQQLTVRVKKRFGNIPCYFISLKPSPSRWHIIEQFKYTNRIIAAEIDQYHPNWHFINIFELMLDRSGQPEASFYAEDKLHLSPKGYALWANAVRKAVND</sequence>
<accession>A0A929PZ76</accession>
<comment type="caution">
    <text evidence="3">The sequence shown here is derived from an EMBL/GenBank/DDBJ whole genome shotgun (WGS) entry which is preliminary data.</text>
</comment>
<dbReference type="Pfam" id="PF13472">
    <property type="entry name" value="Lipase_GDSL_2"/>
    <property type="match status" value="1"/>
</dbReference>
<feature type="transmembrane region" description="Helical" evidence="1">
    <location>
        <begin position="42"/>
        <end position="64"/>
    </location>
</feature>
<dbReference type="GO" id="GO:0016788">
    <property type="term" value="F:hydrolase activity, acting on ester bonds"/>
    <property type="evidence" value="ECO:0007669"/>
    <property type="project" value="UniProtKB-ARBA"/>
</dbReference>
<dbReference type="Proteomes" id="UP000622475">
    <property type="component" value="Unassembled WGS sequence"/>
</dbReference>
<dbReference type="Gene3D" id="3.40.50.1110">
    <property type="entry name" value="SGNH hydrolase"/>
    <property type="match status" value="1"/>
</dbReference>
<dbReference type="InterPro" id="IPR036514">
    <property type="entry name" value="SGNH_hydro_sf"/>
</dbReference>
<evidence type="ECO:0000313" key="4">
    <source>
        <dbReference type="Proteomes" id="UP000622475"/>
    </source>
</evidence>
<dbReference type="AlphaFoldDB" id="A0A929PZ76"/>